<dbReference type="Proteomes" id="UP000053060">
    <property type="component" value="Unassembled WGS sequence"/>
</dbReference>
<dbReference type="Gene3D" id="3.40.109.10">
    <property type="entry name" value="NADH Oxidase"/>
    <property type="match status" value="1"/>
</dbReference>
<protein>
    <submittedName>
        <fullName evidence="7">Nitroreductase</fullName>
    </submittedName>
</protein>
<evidence type="ECO:0000313" key="7">
    <source>
        <dbReference type="EMBL" id="KSZ60494.1"/>
    </source>
</evidence>
<feature type="domain" description="Nitroreductase" evidence="6">
    <location>
        <begin position="44"/>
        <end position="196"/>
    </location>
</feature>
<dbReference type="InterPro" id="IPR000415">
    <property type="entry name" value="Nitroreductase-like"/>
</dbReference>
<dbReference type="SUPFAM" id="SSF55469">
    <property type="entry name" value="FMN-dependent nitroreductase-like"/>
    <property type="match status" value="1"/>
</dbReference>
<dbReference type="InterPro" id="IPR029479">
    <property type="entry name" value="Nitroreductase"/>
</dbReference>
<dbReference type="Pfam" id="PF00881">
    <property type="entry name" value="Nitroreductase"/>
    <property type="match status" value="1"/>
</dbReference>
<dbReference type="PANTHER" id="PTHR43425">
    <property type="entry name" value="OXYGEN-INSENSITIVE NADPH NITROREDUCTASE"/>
    <property type="match status" value="1"/>
</dbReference>
<dbReference type="PATRIC" id="fig|1441730.3.peg.719"/>
<evidence type="ECO:0000256" key="3">
    <source>
        <dbReference type="ARBA" id="ARBA00022643"/>
    </source>
</evidence>
<keyword evidence="3 5" id="KW-0288">FMN</keyword>
<dbReference type="PANTHER" id="PTHR43425:SF2">
    <property type="entry name" value="OXYGEN-INSENSITIVE NADPH NITROREDUCTASE"/>
    <property type="match status" value="1"/>
</dbReference>
<keyword evidence="5" id="KW-0521">NADP</keyword>
<dbReference type="CDD" id="cd02146">
    <property type="entry name" value="NfsA-like"/>
    <property type="match status" value="1"/>
</dbReference>
<keyword evidence="4 5" id="KW-0560">Oxidoreductase</keyword>
<gene>
    <name evidence="7" type="ORF">Z045_03425</name>
</gene>
<keyword evidence="2 5" id="KW-0285">Flavoprotein</keyword>
<evidence type="ECO:0000256" key="1">
    <source>
        <dbReference type="ARBA" id="ARBA00008366"/>
    </source>
</evidence>
<dbReference type="RefSeq" id="WP_060650600.1">
    <property type="nucleotide sequence ID" value="NZ_AZXY01000001.1"/>
</dbReference>
<sequence length="282" mass="30441">MTDVVLDEQLAALRRRYGTRAAEQVAGRGGSGAWNDVIALQLAHRSVRKFLPEAVSEDDLRAIVAAASSAASSSNLQLWSVVAVTDRDRLARIATLAGNQPAVRDAPLLLVWVADLARAARVAEQHDKDFVNVDYVESALLGVVDAALAAQNAVLAAESLGLGTVYIGAIRNHPRDLAAELALPDHSFAVVGLVVGRPDPEVESEVKPRLGQDVVLHREQYSTEERDAGLAAYEEEISGFYRDQGLAESWVERVLGRFASPGALGSRERMREALRERGFGLD</sequence>
<accession>A0A0V9UR58</accession>
<dbReference type="PIRSF" id="PIRSF005426">
    <property type="entry name" value="Frp"/>
    <property type="match status" value="1"/>
</dbReference>
<comment type="caution">
    <text evidence="7">The sequence shown here is derived from an EMBL/GenBank/DDBJ whole genome shotgun (WGS) entry which is preliminary data.</text>
</comment>
<organism evidence="7 8">
    <name type="scientific">Rhodococcus pyridinivorans KG-16</name>
    <dbReference type="NCBI Taxonomy" id="1441730"/>
    <lineage>
        <taxon>Bacteria</taxon>
        <taxon>Bacillati</taxon>
        <taxon>Actinomycetota</taxon>
        <taxon>Actinomycetes</taxon>
        <taxon>Mycobacteriales</taxon>
        <taxon>Nocardiaceae</taxon>
        <taxon>Rhodococcus</taxon>
    </lineage>
</organism>
<evidence type="ECO:0000256" key="4">
    <source>
        <dbReference type="ARBA" id="ARBA00023002"/>
    </source>
</evidence>
<evidence type="ECO:0000259" key="6">
    <source>
        <dbReference type="Pfam" id="PF00881"/>
    </source>
</evidence>
<name>A0A0V9UR58_9NOCA</name>
<evidence type="ECO:0000313" key="8">
    <source>
        <dbReference type="Proteomes" id="UP000053060"/>
    </source>
</evidence>
<dbReference type="InterPro" id="IPR016446">
    <property type="entry name" value="Flavin_OxRdtase_Frp"/>
</dbReference>
<dbReference type="EMBL" id="AZXY01000001">
    <property type="protein sequence ID" value="KSZ60494.1"/>
    <property type="molecule type" value="Genomic_DNA"/>
</dbReference>
<evidence type="ECO:0000256" key="5">
    <source>
        <dbReference type="PIRNR" id="PIRNR005426"/>
    </source>
</evidence>
<proteinExistence type="inferred from homology"/>
<dbReference type="GO" id="GO:0016491">
    <property type="term" value="F:oxidoreductase activity"/>
    <property type="evidence" value="ECO:0007669"/>
    <property type="project" value="UniProtKB-UniRule"/>
</dbReference>
<comment type="similarity">
    <text evidence="1 5">Belongs to the flavin oxidoreductase frp family.</text>
</comment>
<reference evidence="7 8" key="2">
    <citation type="journal article" date="2016" name="Genome Announc.">
        <title>Draft Genome Sequence of a Versatile Hydrocarbon-Degrading Bacterium, Rhodococcus pyridinivorans Strain KG-16, Collected from Oil Fields in India.</title>
        <authorList>
            <person name="Aggarwal R.K."/>
            <person name="Dawar C."/>
            <person name="Phanindranath R."/>
            <person name="Mutnuri L."/>
            <person name="Dayal A.M."/>
        </authorList>
    </citation>
    <scope>NUCLEOTIDE SEQUENCE [LARGE SCALE GENOMIC DNA]</scope>
    <source>
        <strain evidence="7 8">KG-16</strain>
    </source>
</reference>
<dbReference type="AlphaFoldDB" id="A0A0V9UR58"/>
<reference evidence="8" key="1">
    <citation type="submission" date="2015-01" db="EMBL/GenBank/DDBJ databases">
        <title>Draft genome sequence of Rhodococcus pyridinivorans strain KG-16, a hydrocarbon-degrading bacterium.</title>
        <authorList>
            <person name="Aggarwal R.K."/>
            <person name="Dawar C."/>
        </authorList>
    </citation>
    <scope>NUCLEOTIDE SEQUENCE [LARGE SCALE GENOMIC DNA]</scope>
    <source>
        <strain evidence="8">KG-16</strain>
    </source>
</reference>
<evidence type="ECO:0000256" key="2">
    <source>
        <dbReference type="ARBA" id="ARBA00022630"/>
    </source>
</evidence>